<dbReference type="Proteomes" id="UP000460718">
    <property type="component" value="Unassembled WGS sequence"/>
</dbReference>
<sequence length="51" mass="4933">MLLSAIGTGSFVFFSSSDVAFALPVSAFDGTSVSALAGDSPSAFASVSALA</sequence>
<evidence type="ECO:0000313" key="1">
    <source>
        <dbReference type="EMBL" id="KAE8953030.1"/>
    </source>
</evidence>
<accession>A0A6A3G819</accession>
<evidence type="ECO:0000313" key="2">
    <source>
        <dbReference type="Proteomes" id="UP000460718"/>
    </source>
</evidence>
<protein>
    <submittedName>
        <fullName evidence="1">Uncharacterized protein</fullName>
    </submittedName>
</protein>
<dbReference type="EMBL" id="QXFW01010268">
    <property type="protein sequence ID" value="KAE8953030.1"/>
    <property type="molecule type" value="Genomic_DNA"/>
</dbReference>
<comment type="caution">
    <text evidence="1">The sequence shown here is derived from an EMBL/GenBank/DDBJ whole genome shotgun (WGS) entry which is preliminary data.</text>
</comment>
<gene>
    <name evidence="1" type="ORF">PF011_g32529</name>
</gene>
<proteinExistence type="predicted"/>
<name>A0A6A3G819_9STRA</name>
<reference evidence="1 2" key="1">
    <citation type="submission" date="2018-09" db="EMBL/GenBank/DDBJ databases">
        <title>Genomic investigation of the strawberry pathogen Phytophthora fragariae indicates pathogenicity is determined by transcriptional variation in three key races.</title>
        <authorList>
            <person name="Adams T.M."/>
            <person name="Armitage A.D."/>
            <person name="Sobczyk M.K."/>
            <person name="Bates H.J."/>
            <person name="Dunwell J.M."/>
            <person name="Nellist C.F."/>
            <person name="Harrison R.J."/>
        </authorList>
    </citation>
    <scope>NUCLEOTIDE SEQUENCE [LARGE SCALE GENOMIC DNA]</scope>
    <source>
        <strain evidence="1 2">SCRP245</strain>
    </source>
</reference>
<organism evidence="1 2">
    <name type="scientific">Phytophthora fragariae</name>
    <dbReference type="NCBI Taxonomy" id="53985"/>
    <lineage>
        <taxon>Eukaryota</taxon>
        <taxon>Sar</taxon>
        <taxon>Stramenopiles</taxon>
        <taxon>Oomycota</taxon>
        <taxon>Peronosporomycetes</taxon>
        <taxon>Peronosporales</taxon>
        <taxon>Peronosporaceae</taxon>
        <taxon>Phytophthora</taxon>
    </lineage>
</organism>
<dbReference type="AlphaFoldDB" id="A0A6A3G819"/>